<evidence type="ECO:0000313" key="3">
    <source>
        <dbReference type="EMBL" id="QLH06080.1"/>
    </source>
</evidence>
<organism evidence="3 4">
    <name type="scientific">Nitrosopumilus ureiphilus</name>
    <dbReference type="NCBI Taxonomy" id="1470067"/>
    <lineage>
        <taxon>Archaea</taxon>
        <taxon>Nitrososphaerota</taxon>
        <taxon>Nitrososphaeria</taxon>
        <taxon>Nitrosopumilales</taxon>
        <taxon>Nitrosopumilaceae</taxon>
        <taxon>Nitrosopumilus</taxon>
    </lineage>
</organism>
<keyword evidence="1" id="KW-0812">Transmembrane</keyword>
<gene>
    <name evidence="3" type="ORF">C5F50_02550</name>
</gene>
<feature type="transmembrane region" description="Helical" evidence="1">
    <location>
        <begin position="128"/>
        <end position="152"/>
    </location>
</feature>
<sequence length="332" mass="36597">MILRNLNKQFSIFLVLTFSLLVLFPSNSIYAQEDNLLKSNTDIASTDRIVIAFVISFLVVVLIVFVARAVLKRGDKKASFLDILRDRDWYPSLAILQFFAWTMVIIFAFFGVYLIRVFHGISEPPTEIPLSLLALMGISVAVPVVSGGVSSIKYKTTDSKKVKETGKGARFSSMLQEKGKPTLTRFQMFGWTWIGIVIYLIILFSNVSDTANNGNFEELILPDIDPTLVVLMGMSQGAYLGGKIVTKQEIEITGIFPSNQKANASIVITGSNFGNTQGFVRFGDNVISAGKINSWDNSKIEVTIPVGTPSGKHQVQVGVEGTLTDEKEYETT</sequence>
<evidence type="ECO:0000256" key="1">
    <source>
        <dbReference type="SAM" id="Phobius"/>
    </source>
</evidence>
<proteinExistence type="predicted"/>
<dbReference type="EMBL" id="CP026995">
    <property type="protein sequence ID" value="QLH06080.1"/>
    <property type="molecule type" value="Genomic_DNA"/>
</dbReference>
<feature type="transmembrane region" description="Helical" evidence="1">
    <location>
        <begin position="50"/>
        <end position="71"/>
    </location>
</feature>
<protein>
    <recommendedName>
        <fullName evidence="2">IPT/TIG domain-containing protein</fullName>
    </recommendedName>
</protein>
<evidence type="ECO:0000259" key="2">
    <source>
        <dbReference type="Pfam" id="PF01833"/>
    </source>
</evidence>
<reference evidence="3 4" key="1">
    <citation type="submission" date="2018-02" db="EMBL/GenBank/DDBJ databases">
        <title>Complete genome of Nitrosopumilus ureaphilus PS0.</title>
        <authorList>
            <person name="Qin W."/>
            <person name="Zheng Y."/>
            <person name="Stahl D.A."/>
        </authorList>
    </citation>
    <scope>NUCLEOTIDE SEQUENCE [LARGE SCALE GENOMIC DNA]</scope>
    <source>
        <strain evidence="3 4">PS0</strain>
    </source>
</reference>
<keyword evidence="4" id="KW-1185">Reference proteome</keyword>
<dbReference type="Gene3D" id="2.60.40.10">
    <property type="entry name" value="Immunoglobulins"/>
    <property type="match status" value="1"/>
</dbReference>
<dbReference type="AlphaFoldDB" id="A0A7D5R296"/>
<dbReference type="InterPro" id="IPR002909">
    <property type="entry name" value="IPT_dom"/>
</dbReference>
<keyword evidence="1" id="KW-0472">Membrane</keyword>
<feature type="transmembrane region" description="Helical" evidence="1">
    <location>
        <begin position="92"/>
        <end position="116"/>
    </location>
</feature>
<feature type="transmembrane region" description="Helical" evidence="1">
    <location>
        <begin position="188"/>
        <end position="207"/>
    </location>
</feature>
<keyword evidence="1" id="KW-1133">Transmembrane helix</keyword>
<dbReference type="InterPro" id="IPR014756">
    <property type="entry name" value="Ig_E-set"/>
</dbReference>
<dbReference type="InterPro" id="IPR013783">
    <property type="entry name" value="Ig-like_fold"/>
</dbReference>
<name>A0A7D5R296_9ARCH</name>
<dbReference type="Proteomes" id="UP000509478">
    <property type="component" value="Chromosome"/>
</dbReference>
<evidence type="ECO:0000313" key="4">
    <source>
        <dbReference type="Proteomes" id="UP000509478"/>
    </source>
</evidence>
<dbReference type="Pfam" id="PF01833">
    <property type="entry name" value="TIG"/>
    <property type="match status" value="1"/>
</dbReference>
<dbReference type="SUPFAM" id="SSF81296">
    <property type="entry name" value="E set domains"/>
    <property type="match status" value="1"/>
</dbReference>
<accession>A0A7D5R296</accession>
<feature type="domain" description="IPT/TIG" evidence="2">
    <location>
        <begin position="252"/>
        <end position="323"/>
    </location>
</feature>
<dbReference type="KEGG" id="nue:C5F50_02550"/>